<dbReference type="SMART" id="SM00382">
    <property type="entry name" value="AAA"/>
    <property type="match status" value="1"/>
</dbReference>
<dbReference type="GO" id="GO:0005886">
    <property type="term" value="C:plasma membrane"/>
    <property type="evidence" value="ECO:0007669"/>
    <property type="project" value="UniProtKB-SubCell"/>
</dbReference>
<keyword evidence="5 7" id="KW-1133">Transmembrane helix</keyword>
<sequence>MDLFHKLNLSFRHKLPVLRQTQAAECGLTCVGMIAGYYGHQIDMVSLRHRFPSSQKGSTLADVMSFTQKLDMGCRAVRLELDELNKLKLPCILHWDMNHFVVLKSINKHTIAIHDPARGVRKVAMDEVSRSFTGVALELYPAATFERKDEKKSISMLSLIRNVSGIGSAFIQVALLSLALEFFGIITPFYMQWVIDQVLVSADRDLLTLLGVAFIFITLFQNLIGALRSWVTTWFSSMLSVQWSSNLCAHLLGLPLSYFEDRHVGDILSRFGSIANIQSTLTGRFISSIFDGIMAMVTLGVIFAYNATLTFIVIGLFLLYVLIRWISFEPFRQASEDQLLASAQAQSQLLESIRGVQAIKLNNKQDLRVSTFTNETVQSTNKGITTQKLSIGFSTLQSIISGTGKIVLIWLAAAQVLDGNFTSGMLVAFISFSDQFISRSAGLINALIDFKMLRLHGERLSDIVLSEKEADLASSVALPEQEGPVHLAVNQLSFRYSATDAEIFTGFNLEIAAGESVAIIGPSGQGKTTLAKLLLGLLKPGNGSICINGIDHGKLGMTLYRDLIGSVMQTDQLFAGSIIDNISFFDASLDRLRVEKVARIAQIHDDIMAMPMGYNSMVGDMGSSLSGGQIQRVILARALYRNPRLLILDEATSHLDIARESAINDAIRQMNVTRIIIAHRPETILSADRIIEIHRHGVIEVAKRDFIHAIKHSQAALQADW</sequence>
<evidence type="ECO:0000259" key="8">
    <source>
        <dbReference type="PROSITE" id="PS50893"/>
    </source>
</evidence>
<dbReference type="RefSeq" id="WP_131050458.1">
    <property type="nucleotide sequence ID" value="NZ_CP112887.1"/>
</dbReference>
<dbReference type="EMBL" id="CP112887">
    <property type="protein sequence ID" value="WBW63003.1"/>
    <property type="molecule type" value="Genomic_DNA"/>
</dbReference>
<dbReference type="InterPro" id="IPR027417">
    <property type="entry name" value="P-loop_NTPase"/>
</dbReference>
<dbReference type="InterPro" id="IPR003439">
    <property type="entry name" value="ABC_transporter-like_ATP-bd"/>
</dbReference>
<dbReference type="Gene3D" id="3.40.50.300">
    <property type="entry name" value="P-loop containing nucleotide triphosphate hydrolases"/>
    <property type="match status" value="1"/>
</dbReference>
<dbReference type="Gene3D" id="1.20.1560.10">
    <property type="entry name" value="ABC transporter type 1, transmembrane domain"/>
    <property type="match status" value="1"/>
</dbReference>
<feature type="domain" description="ABC transporter" evidence="8">
    <location>
        <begin position="487"/>
        <end position="720"/>
    </location>
</feature>
<dbReference type="PROSITE" id="PS50893">
    <property type="entry name" value="ABC_TRANSPORTER_2"/>
    <property type="match status" value="1"/>
</dbReference>
<protein>
    <submittedName>
        <fullName evidence="11">Peptidase domain-containing ABC transporter</fullName>
    </submittedName>
</protein>
<dbReference type="CDD" id="cd18567">
    <property type="entry name" value="ABC_6TM_CvaB_RaxB_like"/>
    <property type="match status" value="1"/>
</dbReference>
<evidence type="ECO:0000313" key="12">
    <source>
        <dbReference type="Proteomes" id="UP001210130"/>
    </source>
</evidence>
<dbReference type="InterPro" id="IPR011527">
    <property type="entry name" value="ABC1_TM_dom"/>
</dbReference>
<gene>
    <name evidence="11" type="ORF">OR613_08900</name>
</gene>
<evidence type="ECO:0000313" key="11">
    <source>
        <dbReference type="EMBL" id="WBW63003.1"/>
    </source>
</evidence>
<proteinExistence type="predicted"/>
<dbReference type="PROSITE" id="PS50929">
    <property type="entry name" value="ABC_TM1F"/>
    <property type="match status" value="1"/>
</dbReference>
<reference evidence="11 12" key="1">
    <citation type="journal article" date="2023" name="Microbiol. Resour. Announc.">
        <title>Complete Genome Sequence of the First Colistin-Resistant Raoultella electrica Strain.</title>
        <authorList>
            <person name="Aldeia C."/>
            <person name="Campos-Madueno E.I."/>
            <person name="Sendi P."/>
            <person name="Endimiani A."/>
        </authorList>
    </citation>
    <scope>NUCLEOTIDE SEQUENCE [LARGE SCALE GENOMIC DNA]</scope>
    <source>
        <strain evidence="11 12">S2-IND-01-C</strain>
    </source>
</reference>
<organism evidence="11 12">
    <name type="scientific">Klebsiella electrica</name>
    <dbReference type="NCBI Taxonomy" id="1259973"/>
    <lineage>
        <taxon>Bacteria</taxon>
        <taxon>Pseudomonadati</taxon>
        <taxon>Pseudomonadota</taxon>
        <taxon>Gammaproteobacteria</taxon>
        <taxon>Enterobacterales</taxon>
        <taxon>Enterobacteriaceae</taxon>
        <taxon>Klebsiella/Raoultella group</taxon>
        <taxon>Klebsiella</taxon>
    </lineage>
</organism>
<feature type="transmembrane region" description="Helical" evidence="7">
    <location>
        <begin position="159"/>
        <end position="186"/>
    </location>
</feature>
<accession>A0AAJ5QVS1</accession>
<comment type="subcellular location">
    <subcellularLocation>
        <location evidence="1">Cell membrane</location>
        <topology evidence="1">Multi-pass membrane protein</topology>
    </subcellularLocation>
</comment>
<dbReference type="GO" id="GO:0034040">
    <property type="term" value="F:ATPase-coupled lipid transmembrane transporter activity"/>
    <property type="evidence" value="ECO:0007669"/>
    <property type="project" value="TreeGrafter"/>
</dbReference>
<dbReference type="InterPro" id="IPR039421">
    <property type="entry name" value="Type_1_exporter"/>
</dbReference>
<evidence type="ECO:0000256" key="1">
    <source>
        <dbReference type="ARBA" id="ARBA00004651"/>
    </source>
</evidence>
<evidence type="ECO:0000256" key="6">
    <source>
        <dbReference type="ARBA" id="ARBA00023136"/>
    </source>
</evidence>
<name>A0AAJ5QVS1_9ENTR</name>
<dbReference type="PROSITE" id="PS50990">
    <property type="entry name" value="PEPTIDASE_C39"/>
    <property type="match status" value="1"/>
</dbReference>
<keyword evidence="6 7" id="KW-0472">Membrane</keyword>
<dbReference type="PANTHER" id="PTHR24221">
    <property type="entry name" value="ATP-BINDING CASSETTE SUB-FAMILY B"/>
    <property type="match status" value="1"/>
</dbReference>
<feature type="transmembrane region" description="Helical" evidence="7">
    <location>
        <begin position="206"/>
        <end position="227"/>
    </location>
</feature>
<dbReference type="InterPro" id="IPR036640">
    <property type="entry name" value="ABC1_TM_sf"/>
</dbReference>
<dbReference type="GO" id="GO:0140359">
    <property type="term" value="F:ABC-type transporter activity"/>
    <property type="evidence" value="ECO:0007669"/>
    <property type="project" value="InterPro"/>
</dbReference>
<dbReference type="GO" id="GO:0008234">
    <property type="term" value="F:cysteine-type peptidase activity"/>
    <property type="evidence" value="ECO:0007669"/>
    <property type="project" value="InterPro"/>
</dbReference>
<evidence type="ECO:0000256" key="5">
    <source>
        <dbReference type="ARBA" id="ARBA00022989"/>
    </source>
</evidence>
<evidence type="ECO:0000256" key="3">
    <source>
        <dbReference type="ARBA" id="ARBA00022741"/>
    </source>
</evidence>
<evidence type="ECO:0000259" key="9">
    <source>
        <dbReference type="PROSITE" id="PS50929"/>
    </source>
</evidence>
<keyword evidence="12" id="KW-1185">Reference proteome</keyword>
<dbReference type="Gene3D" id="3.90.70.10">
    <property type="entry name" value="Cysteine proteinases"/>
    <property type="match status" value="1"/>
</dbReference>
<dbReference type="GO" id="GO:0006508">
    <property type="term" value="P:proteolysis"/>
    <property type="evidence" value="ECO:0007669"/>
    <property type="project" value="InterPro"/>
</dbReference>
<dbReference type="GO" id="GO:0016887">
    <property type="term" value="F:ATP hydrolysis activity"/>
    <property type="evidence" value="ECO:0007669"/>
    <property type="project" value="InterPro"/>
</dbReference>
<dbReference type="InterPro" id="IPR017871">
    <property type="entry name" value="ABC_transporter-like_CS"/>
</dbReference>
<dbReference type="InterPro" id="IPR003593">
    <property type="entry name" value="AAA+_ATPase"/>
</dbReference>
<dbReference type="Pfam" id="PF03412">
    <property type="entry name" value="Peptidase_C39"/>
    <property type="match status" value="1"/>
</dbReference>
<evidence type="ECO:0000256" key="7">
    <source>
        <dbReference type="SAM" id="Phobius"/>
    </source>
</evidence>
<keyword evidence="2 7" id="KW-0812">Transmembrane</keyword>
<feature type="domain" description="ABC transmembrane type-1" evidence="9">
    <location>
        <begin position="171"/>
        <end position="452"/>
    </location>
</feature>
<dbReference type="Pfam" id="PF00005">
    <property type="entry name" value="ABC_tran"/>
    <property type="match status" value="1"/>
</dbReference>
<evidence type="ECO:0000256" key="2">
    <source>
        <dbReference type="ARBA" id="ARBA00022692"/>
    </source>
</evidence>
<dbReference type="SUPFAM" id="SSF90123">
    <property type="entry name" value="ABC transporter transmembrane region"/>
    <property type="match status" value="1"/>
</dbReference>
<dbReference type="InterPro" id="IPR005074">
    <property type="entry name" value="Peptidase_C39"/>
</dbReference>
<dbReference type="InterPro" id="IPR033838">
    <property type="entry name" value="CvaB_peptidase"/>
</dbReference>
<dbReference type="Pfam" id="PF00664">
    <property type="entry name" value="ABC_membrane"/>
    <property type="match status" value="1"/>
</dbReference>
<dbReference type="PROSITE" id="PS00211">
    <property type="entry name" value="ABC_TRANSPORTER_1"/>
    <property type="match status" value="1"/>
</dbReference>
<evidence type="ECO:0000259" key="10">
    <source>
        <dbReference type="PROSITE" id="PS50990"/>
    </source>
</evidence>
<keyword evidence="3" id="KW-0547">Nucleotide-binding</keyword>
<dbReference type="GO" id="GO:0005524">
    <property type="term" value="F:ATP binding"/>
    <property type="evidence" value="ECO:0007669"/>
    <property type="project" value="UniProtKB-KW"/>
</dbReference>
<feature type="domain" description="Peptidase C39" evidence="10">
    <location>
        <begin position="20"/>
        <end position="139"/>
    </location>
</feature>
<dbReference type="Proteomes" id="UP001210130">
    <property type="component" value="Chromosome"/>
</dbReference>
<evidence type="ECO:0000256" key="4">
    <source>
        <dbReference type="ARBA" id="ARBA00022840"/>
    </source>
</evidence>
<dbReference type="SUPFAM" id="SSF52540">
    <property type="entry name" value="P-loop containing nucleoside triphosphate hydrolases"/>
    <property type="match status" value="1"/>
</dbReference>
<dbReference type="AlphaFoldDB" id="A0AAJ5QVS1"/>
<dbReference type="CDD" id="cd02419">
    <property type="entry name" value="Peptidase_C39C"/>
    <property type="match status" value="1"/>
</dbReference>
<keyword evidence="4" id="KW-0067">ATP-binding</keyword>
<dbReference type="PANTHER" id="PTHR24221:SF606">
    <property type="entry name" value="COLICIN V SECRETION-PROCESSING ATP-BINDING PROTEIN"/>
    <property type="match status" value="1"/>
</dbReference>
<feature type="transmembrane region" description="Helical" evidence="7">
    <location>
        <begin position="293"/>
        <end position="323"/>
    </location>
</feature>